<organism evidence="1">
    <name type="scientific">marine sediment metagenome</name>
    <dbReference type="NCBI Taxonomy" id="412755"/>
    <lineage>
        <taxon>unclassified sequences</taxon>
        <taxon>metagenomes</taxon>
        <taxon>ecological metagenomes</taxon>
    </lineage>
</organism>
<protein>
    <submittedName>
        <fullName evidence="1">Uncharacterized protein</fullName>
    </submittedName>
</protein>
<comment type="caution">
    <text evidence="1">The sequence shown here is derived from an EMBL/GenBank/DDBJ whole genome shotgun (WGS) entry which is preliminary data.</text>
</comment>
<proteinExistence type="predicted"/>
<dbReference type="AlphaFoldDB" id="A0A0F9GPU7"/>
<name>A0A0F9GPU7_9ZZZZ</name>
<sequence length="258" mass="25846">MMRLHEQLGFTGSIITVTSNTTNWSRPINCQGADSITFLLGMGTAIGGINSTITVRQAANATAAQSTNGALVTGATAVLGSTAANRIVNAVEAIISVTTATTAETVSINGVSLTYSTLGGGATLTTGFGSTIGATVAGGLEAIMNSLSSKINNSTFAAHAGITASTPSTLAVVLTVDDTASTDVNCTSTAASPITCAYVSQQAQISISVDMLNATAAYVCAEFSTAATSVLMSVATIKDRVYWNPPPPHGVVTVAVAT</sequence>
<evidence type="ECO:0000313" key="1">
    <source>
        <dbReference type="EMBL" id="KKL71475.1"/>
    </source>
</evidence>
<accession>A0A0F9GPU7</accession>
<dbReference type="EMBL" id="LAZR01025583">
    <property type="protein sequence ID" value="KKL71475.1"/>
    <property type="molecule type" value="Genomic_DNA"/>
</dbReference>
<gene>
    <name evidence="1" type="ORF">LCGC14_2094540</name>
</gene>
<reference evidence="1" key="1">
    <citation type="journal article" date="2015" name="Nature">
        <title>Complex archaea that bridge the gap between prokaryotes and eukaryotes.</title>
        <authorList>
            <person name="Spang A."/>
            <person name="Saw J.H."/>
            <person name="Jorgensen S.L."/>
            <person name="Zaremba-Niedzwiedzka K."/>
            <person name="Martijn J."/>
            <person name="Lind A.E."/>
            <person name="van Eijk R."/>
            <person name="Schleper C."/>
            <person name="Guy L."/>
            <person name="Ettema T.J."/>
        </authorList>
    </citation>
    <scope>NUCLEOTIDE SEQUENCE</scope>
</reference>